<organism evidence="19 21">
    <name type="scientific">Dinothrombium tinctorium</name>
    <dbReference type="NCBI Taxonomy" id="1965070"/>
    <lineage>
        <taxon>Eukaryota</taxon>
        <taxon>Metazoa</taxon>
        <taxon>Ecdysozoa</taxon>
        <taxon>Arthropoda</taxon>
        <taxon>Chelicerata</taxon>
        <taxon>Arachnida</taxon>
        <taxon>Acari</taxon>
        <taxon>Acariformes</taxon>
        <taxon>Trombidiformes</taxon>
        <taxon>Prostigmata</taxon>
        <taxon>Anystina</taxon>
        <taxon>Parasitengona</taxon>
        <taxon>Trombidioidea</taxon>
        <taxon>Trombidiidae</taxon>
        <taxon>Dinothrombium</taxon>
    </lineage>
</organism>
<feature type="domain" description="Phosphoacetylglucosamine mutase AMG1" evidence="18">
    <location>
        <begin position="203"/>
        <end position="280"/>
    </location>
</feature>
<dbReference type="STRING" id="1965070.A0A3S3P242"/>
<reference evidence="19" key="2">
    <citation type="submission" date="2018-11" db="EMBL/GenBank/DDBJ databases">
        <title>Trombidioid mite genomics.</title>
        <authorList>
            <person name="Dong X."/>
        </authorList>
    </citation>
    <scope>NUCLEOTIDE SEQUENCE</scope>
    <source>
        <strain evidence="19">UoL-WK</strain>
    </source>
</reference>
<feature type="binding site" evidence="13">
    <location>
        <begin position="370"/>
        <end position="372"/>
    </location>
    <ligand>
        <name>substrate</name>
    </ligand>
</feature>
<feature type="binding site" evidence="14">
    <location>
        <position position="273"/>
    </location>
    <ligand>
        <name>Mg(2+)</name>
        <dbReference type="ChEBI" id="CHEBI:18420"/>
    </ligand>
</feature>
<feature type="binding site" evidence="14">
    <location>
        <position position="277"/>
    </location>
    <ligand>
        <name>Mg(2+)</name>
        <dbReference type="ChEBI" id="CHEBI:18420"/>
    </ligand>
</feature>
<dbReference type="Pfam" id="PF00408">
    <property type="entry name" value="PGM_PMM_IV"/>
    <property type="match status" value="1"/>
</dbReference>
<dbReference type="EMBL" id="NCKU01002114">
    <property type="protein sequence ID" value="RWS10384.1"/>
    <property type="molecule type" value="Genomic_DNA"/>
</dbReference>
<dbReference type="UniPathway" id="UPA00113">
    <property type="reaction ID" value="UER00530"/>
</dbReference>
<dbReference type="Gene3D" id="3.30.310.50">
    <property type="entry name" value="Alpha-D-phosphohexomutase, C-terminal domain"/>
    <property type="match status" value="1"/>
</dbReference>
<dbReference type="InterPro" id="IPR016657">
    <property type="entry name" value="PAGM"/>
</dbReference>
<dbReference type="AlphaFoldDB" id="A0A3S3P242"/>
<dbReference type="PIRSF" id="PIRSF016408">
    <property type="entry name" value="PAGM"/>
    <property type="match status" value="1"/>
</dbReference>
<evidence type="ECO:0000256" key="2">
    <source>
        <dbReference type="ARBA" id="ARBA00004865"/>
    </source>
</evidence>
<comment type="similarity">
    <text evidence="3 11">Belongs to the phosphohexose mutase family.</text>
</comment>
<evidence type="ECO:0000256" key="4">
    <source>
        <dbReference type="ARBA" id="ARBA00012731"/>
    </source>
</evidence>
<evidence type="ECO:0000259" key="15">
    <source>
        <dbReference type="Pfam" id="PF00408"/>
    </source>
</evidence>
<name>A0A3S3P242_9ACAR</name>
<feature type="binding site" evidence="14">
    <location>
        <position position="275"/>
    </location>
    <ligand>
        <name>Mg(2+)</name>
        <dbReference type="ChEBI" id="CHEBI:18420"/>
    </ligand>
</feature>
<dbReference type="InterPro" id="IPR005844">
    <property type="entry name" value="A-D-PHexomutase_a/b/a-I"/>
</dbReference>
<dbReference type="EC" id="5.4.2.3" evidence="4 11"/>
<dbReference type="Gene3D" id="3.40.120.10">
    <property type="entry name" value="Alpha-D-Glucose-1,6-Bisphosphate, subunit A, domain 3"/>
    <property type="match status" value="2"/>
</dbReference>
<evidence type="ECO:0000256" key="12">
    <source>
        <dbReference type="PIRSR" id="PIRSR016408-1"/>
    </source>
</evidence>
<dbReference type="InterPro" id="IPR005843">
    <property type="entry name" value="A-D-PHexomutase_C"/>
</dbReference>
<comment type="caution">
    <text evidence="19">The sequence shown here is derived from an EMBL/GenBank/DDBJ whole genome shotgun (WGS) entry which is preliminary data.</text>
</comment>
<evidence type="ECO:0000256" key="14">
    <source>
        <dbReference type="PIRSR" id="PIRSR016408-3"/>
    </source>
</evidence>
<evidence type="ECO:0000313" key="19">
    <source>
        <dbReference type="EMBL" id="RWS10384.1"/>
    </source>
</evidence>
<dbReference type="PROSITE" id="PS00710">
    <property type="entry name" value="PGM_PMM"/>
    <property type="match status" value="1"/>
</dbReference>
<dbReference type="InterPro" id="IPR049023">
    <property type="entry name" value="AMG1_II"/>
</dbReference>
<evidence type="ECO:0000259" key="18">
    <source>
        <dbReference type="Pfam" id="PF21405"/>
    </source>
</evidence>
<feature type="binding site" evidence="13">
    <location>
        <begin position="491"/>
        <end position="495"/>
    </location>
    <ligand>
        <name>substrate</name>
    </ligand>
</feature>
<reference evidence="19 21" key="1">
    <citation type="journal article" date="2018" name="Gigascience">
        <title>Genomes of trombidid mites reveal novel predicted allergens and laterally-transferred genes associated with secondary metabolism.</title>
        <authorList>
            <person name="Dong X."/>
            <person name="Chaisiri K."/>
            <person name="Xia D."/>
            <person name="Armstrong S.D."/>
            <person name="Fang Y."/>
            <person name="Donnelly M.J."/>
            <person name="Kadowaki T."/>
            <person name="McGarry J.W."/>
            <person name="Darby A.C."/>
            <person name="Makepeace B.L."/>
        </authorList>
    </citation>
    <scope>NUCLEOTIDE SEQUENCE [LARGE SCALE GENOMIC DNA]</scope>
    <source>
        <strain evidence="19">UoL-WK</strain>
    </source>
</reference>
<evidence type="ECO:0000256" key="9">
    <source>
        <dbReference type="ARBA" id="ARBA00031926"/>
    </source>
</evidence>
<dbReference type="Pfam" id="PF02878">
    <property type="entry name" value="PGM_PMM_I"/>
    <property type="match status" value="2"/>
</dbReference>
<dbReference type="GO" id="GO:0004610">
    <property type="term" value="F:phosphoacetylglucosamine mutase activity"/>
    <property type="evidence" value="ECO:0007669"/>
    <property type="project" value="UniProtKB-UniRule"/>
</dbReference>
<dbReference type="FunFam" id="3.40.120.10:FF:000013">
    <property type="entry name" value="Phosphoacetylglucosamine mutase"/>
    <property type="match status" value="1"/>
</dbReference>
<evidence type="ECO:0000256" key="7">
    <source>
        <dbReference type="ARBA" id="ARBA00022842"/>
    </source>
</evidence>
<feature type="domain" description="Alpha-D-phosphohexomutase C-terminal" evidence="15">
    <location>
        <begin position="469"/>
        <end position="520"/>
    </location>
</feature>
<evidence type="ECO:0000256" key="5">
    <source>
        <dbReference type="ARBA" id="ARBA00022553"/>
    </source>
</evidence>
<comment type="cofactor">
    <cofactor evidence="11 14">
        <name>Mg(2+)</name>
        <dbReference type="ChEBI" id="CHEBI:18420"/>
    </cofactor>
    <text evidence="11 14">Binds 1 Mg(2+) ion per subunit.</text>
</comment>
<dbReference type="CDD" id="cd03086">
    <property type="entry name" value="PGM3"/>
    <property type="match status" value="1"/>
</dbReference>
<dbReference type="EMBL" id="NCKU01001698">
    <property type="protein sequence ID" value="RWS11451.1"/>
    <property type="molecule type" value="Genomic_DNA"/>
</dbReference>
<feature type="binding site" evidence="13">
    <location>
        <position position="500"/>
    </location>
    <ligand>
        <name>substrate</name>
    </ligand>
</feature>
<dbReference type="GO" id="GO:0005975">
    <property type="term" value="P:carbohydrate metabolic process"/>
    <property type="evidence" value="ECO:0007669"/>
    <property type="project" value="InterPro"/>
</dbReference>
<dbReference type="InterPro" id="IPR016055">
    <property type="entry name" value="A-D-PHexomutase_a/b/a-I/II/III"/>
</dbReference>
<gene>
    <name evidence="19" type="ORF">B4U79_06871</name>
    <name evidence="20" type="ORF">B4U79_09268</name>
</gene>
<evidence type="ECO:0000259" key="16">
    <source>
        <dbReference type="Pfam" id="PF02878"/>
    </source>
</evidence>
<dbReference type="SUPFAM" id="SSF53738">
    <property type="entry name" value="Phosphoglucomutase, first 3 domains"/>
    <property type="match status" value="3"/>
</dbReference>
<dbReference type="GO" id="GO:0000287">
    <property type="term" value="F:magnesium ion binding"/>
    <property type="evidence" value="ECO:0007669"/>
    <property type="project" value="InterPro"/>
</dbReference>
<sequence length="526" mass="58452">MKLFSLFEHFAAKHAKSCAKRFNYGTAGFRDNWTQLDSIVFRMGALAAVRSLDKNGSAVGLMITASHNPEDDNGVKIIDSCGEMLESSWEAIASDIANSENEHLYAKFADLINDKELNQRTALVFIARDTRKSSLELANAAIDGVRAIGGEYTDFCLLTTPQLHFIVHCFNTNGSYGEPSEEGYYKKLSQAFSKINSIPPSNHNLVVDCANGVGAEKIKKLTDYIDKKFFNPELCNIGNGILNYKCGADFVKLNQLPPEGVELKANTRYASFDGDADRIVYYFLDLSTSKFCLMDGDKIAVLFMSYLKELLDKMHLADELDFCVVQTAYANGNSTDYIRNVLKVETACVPTGVKHLHSRAQQSDIAVYFEANGHGTALISNKAENKIKQSMDSEVKQHLLNFIDLINQTNGDAISDLLVVETILNNRQISINDWSKFYNDLPNRQLKVSVTNKNAIKTTFDETRCVAPDGLQNAINEVVQKFGTKARSFVRPSGTEDIVRVYAEAQTQEQANLLAQEVAAVVEKMI</sequence>
<evidence type="ECO:0000256" key="13">
    <source>
        <dbReference type="PIRSR" id="PIRSR016408-2"/>
    </source>
</evidence>
<dbReference type="PANTHER" id="PTHR45955">
    <property type="entry name" value="PHOSPHOACETYLGLUCOSAMINE MUTASE"/>
    <property type="match status" value="1"/>
</dbReference>
<evidence type="ECO:0000313" key="20">
    <source>
        <dbReference type="EMBL" id="RWS11451.1"/>
    </source>
</evidence>
<feature type="domain" description="Alpha-D-phosphohexomutase alpha/beta/alpha" evidence="16">
    <location>
        <begin position="49"/>
        <end position="100"/>
    </location>
</feature>
<evidence type="ECO:0000256" key="1">
    <source>
        <dbReference type="ARBA" id="ARBA00000558"/>
    </source>
</evidence>
<keyword evidence="7 11" id="KW-0460">Magnesium</keyword>
<keyword evidence="8 11" id="KW-0413">Isomerase</keyword>
<comment type="function">
    <text evidence="11">Catalyzes the conversion of GlcNAc-6-P into GlcNAc-1-P during the synthesis of uridine diphosphate/UDP-GlcNAc, a sugar nucleotide critical to multiple glycosylation pathways including protein N- and O-glycosylation.</text>
</comment>
<dbReference type="InterPro" id="IPR036900">
    <property type="entry name" value="A-D-PHexomutase_C_sf"/>
</dbReference>
<dbReference type="PANTHER" id="PTHR45955:SF1">
    <property type="entry name" value="PHOSPHOACETYLGLUCOSAMINE MUTASE"/>
    <property type="match status" value="1"/>
</dbReference>
<dbReference type="SUPFAM" id="SSF55957">
    <property type="entry name" value="Phosphoglucomutase, C-terminal domain"/>
    <property type="match status" value="1"/>
</dbReference>
<evidence type="ECO:0000256" key="8">
    <source>
        <dbReference type="ARBA" id="ARBA00023235"/>
    </source>
</evidence>
<proteinExistence type="inferred from homology"/>
<feature type="domain" description="Alpha-D-phosphohexomutase alpha/beta/alpha" evidence="16">
    <location>
        <begin position="102"/>
        <end position="174"/>
    </location>
</feature>
<comment type="catalytic activity">
    <reaction evidence="1 11">
        <text>N-acetyl-alpha-D-glucosamine 1-phosphate = N-acetyl-D-glucosamine 6-phosphate</text>
        <dbReference type="Rhea" id="RHEA:23804"/>
        <dbReference type="ChEBI" id="CHEBI:57513"/>
        <dbReference type="ChEBI" id="CHEBI:57776"/>
        <dbReference type="EC" id="5.4.2.3"/>
    </reaction>
</comment>
<dbReference type="Pfam" id="PF21404">
    <property type="entry name" value="AMG1_III"/>
    <property type="match status" value="1"/>
</dbReference>
<dbReference type="InterPro" id="IPR049022">
    <property type="entry name" value="AMG1_III"/>
</dbReference>
<dbReference type="GO" id="GO:0006048">
    <property type="term" value="P:UDP-N-acetylglucosamine biosynthetic process"/>
    <property type="evidence" value="ECO:0007669"/>
    <property type="project" value="UniProtKB-UniRule"/>
</dbReference>
<accession>A0A3S3P242</accession>
<dbReference type="InterPro" id="IPR016066">
    <property type="entry name" value="A-D-PHexomutase_CS"/>
</dbReference>
<feature type="active site" description="Phosphoserine intermediate" evidence="12">
    <location>
        <position position="66"/>
    </location>
</feature>
<feature type="domain" description="Phosphoacetylglucosamine mutase AMG1" evidence="17">
    <location>
        <begin position="295"/>
        <end position="428"/>
    </location>
</feature>
<keyword evidence="5" id="KW-0597">Phosphoprotein</keyword>
<evidence type="ECO:0000313" key="21">
    <source>
        <dbReference type="Proteomes" id="UP000285301"/>
    </source>
</evidence>
<evidence type="ECO:0000256" key="10">
    <source>
        <dbReference type="ARBA" id="ARBA00032065"/>
    </source>
</evidence>
<dbReference type="OrthoDB" id="1928at2759"/>
<evidence type="ECO:0000259" key="17">
    <source>
        <dbReference type="Pfam" id="PF21404"/>
    </source>
</evidence>
<keyword evidence="6 11" id="KW-0479">Metal-binding</keyword>
<evidence type="ECO:0000256" key="6">
    <source>
        <dbReference type="ARBA" id="ARBA00022723"/>
    </source>
</evidence>
<keyword evidence="21" id="KW-1185">Reference proteome</keyword>
<dbReference type="Proteomes" id="UP000285301">
    <property type="component" value="Unassembled WGS sequence"/>
</dbReference>
<evidence type="ECO:0000256" key="3">
    <source>
        <dbReference type="ARBA" id="ARBA00010231"/>
    </source>
</evidence>
<comment type="pathway">
    <text evidence="2 11">Nucleotide-sugar biosynthesis; UDP-N-acetyl-alpha-D-glucosamine biosynthesis; N-acetyl-alpha-D-glucosamine 1-phosphate from alpha-D-glucosamine 6-phosphate (route I): step 2/2.</text>
</comment>
<protein>
    <recommendedName>
        <fullName evidence="4 11">Phosphoacetylglucosamine mutase</fullName>
        <shortName evidence="11">PAGM</shortName>
        <ecNumber evidence="4 11">5.4.2.3</ecNumber>
    </recommendedName>
    <alternativeName>
        <fullName evidence="10 11">Acetylglucosamine phosphomutase</fullName>
    </alternativeName>
    <alternativeName>
        <fullName evidence="9 11">N-acetylglucosamine-phosphate mutase</fullName>
    </alternativeName>
</protein>
<dbReference type="FunFam" id="3.30.310.50:FF:000003">
    <property type="entry name" value="Phosphoacetylglucosamine mutase"/>
    <property type="match status" value="1"/>
</dbReference>
<dbReference type="Pfam" id="PF21405">
    <property type="entry name" value="AMG1_II"/>
    <property type="match status" value="1"/>
</dbReference>
<evidence type="ECO:0000256" key="11">
    <source>
        <dbReference type="PIRNR" id="PIRNR016408"/>
    </source>
</evidence>
<feature type="binding site" description="via phosphate group" evidence="14">
    <location>
        <position position="66"/>
    </location>
    <ligand>
        <name>Mg(2+)</name>
        <dbReference type="ChEBI" id="CHEBI:18420"/>
    </ligand>
</feature>